<feature type="signal peptide" evidence="1">
    <location>
        <begin position="1"/>
        <end position="21"/>
    </location>
</feature>
<evidence type="ECO:0000313" key="3">
    <source>
        <dbReference type="Proteomes" id="UP001515480"/>
    </source>
</evidence>
<dbReference type="Proteomes" id="UP001515480">
    <property type="component" value="Unassembled WGS sequence"/>
</dbReference>
<feature type="chain" id="PRO_5044301270" evidence="1">
    <location>
        <begin position="22"/>
        <end position="371"/>
    </location>
</feature>
<organism evidence="2 3">
    <name type="scientific">Prymnesium parvum</name>
    <name type="common">Toxic golden alga</name>
    <dbReference type="NCBI Taxonomy" id="97485"/>
    <lineage>
        <taxon>Eukaryota</taxon>
        <taxon>Haptista</taxon>
        <taxon>Haptophyta</taxon>
        <taxon>Prymnesiophyceae</taxon>
        <taxon>Prymnesiales</taxon>
        <taxon>Prymnesiaceae</taxon>
        <taxon>Prymnesium</taxon>
    </lineage>
</organism>
<keyword evidence="3" id="KW-1185">Reference proteome</keyword>
<dbReference type="AlphaFoldDB" id="A0AB34K7X8"/>
<sequence length="371" mass="38826">MAGVLVGRLVAALESLECGSALPLAPPAEEAEKAGKDLRQLLQLGCTDGCTAQQAQLAQRTIAALLSTPSHAQCICRALDVATRTIAQIDAASDVDTAEAGLMRWGHLRVNLLAVLLHSASSEERSVQLVQWTEGEGARGAAAACLELIDSAAARVDRDGVSFAANVLRNLSMPPANRACIGGLTTSRGGLDPLRCIERALAHAEPASACLLAASARLLVEGCAHNSRRYLAASGGGGPFASLLALDMAHVHPHARVELARFACHVIVAARTPREPGGSLCVPEDVRAVLLDARVLNMGPCFLLSSNHKGLHVEALDALRVARALSTDSAPWPGSLLYVMKNGEPPLSLIAILERLVETGGLTKEEAEPFL</sequence>
<name>A0AB34K7X8_PRYPA</name>
<comment type="caution">
    <text evidence="2">The sequence shown here is derived from an EMBL/GenBank/DDBJ whole genome shotgun (WGS) entry which is preliminary data.</text>
</comment>
<proteinExistence type="predicted"/>
<evidence type="ECO:0000256" key="1">
    <source>
        <dbReference type="SAM" id="SignalP"/>
    </source>
</evidence>
<accession>A0AB34K7X8</accession>
<protein>
    <submittedName>
        <fullName evidence="2">Uncharacterized protein</fullName>
    </submittedName>
</protein>
<reference evidence="2 3" key="1">
    <citation type="journal article" date="2024" name="Science">
        <title>Giant polyketide synthase enzymes in the biosynthesis of giant marine polyether toxins.</title>
        <authorList>
            <person name="Fallon T.R."/>
            <person name="Shende V.V."/>
            <person name="Wierzbicki I.H."/>
            <person name="Pendleton A.L."/>
            <person name="Watervoot N.F."/>
            <person name="Auber R.P."/>
            <person name="Gonzalez D.J."/>
            <person name="Wisecaver J.H."/>
            <person name="Moore B.S."/>
        </authorList>
    </citation>
    <scope>NUCLEOTIDE SEQUENCE [LARGE SCALE GENOMIC DNA]</scope>
    <source>
        <strain evidence="2 3">12B1</strain>
    </source>
</reference>
<keyword evidence="1" id="KW-0732">Signal</keyword>
<dbReference type="EMBL" id="JBGBPQ010000001">
    <property type="protein sequence ID" value="KAL1530240.1"/>
    <property type="molecule type" value="Genomic_DNA"/>
</dbReference>
<gene>
    <name evidence="2" type="ORF">AB1Y20_001155</name>
</gene>
<evidence type="ECO:0000313" key="2">
    <source>
        <dbReference type="EMBL" id="KAL1530240.1"/>
    </source>
</evidence>